<gene>
    <name evidence="8" type="ORF">EC9_13270</name>
</gene>
<dbReference type="SUPFAM" id="SSF51905">
    <property type="entry name" value="FAD/NAD(P)-binding domain"/>
    <property type="match status" value="1"/>
</dbReference>
<dbReference type="GO" id="GO:0051539">
    <property type="term" value="F:4 iron, 4 sulfur cluster binding"/>
    <property type="evidence" value="ECO:0007669"/>
    <property type="project" value="UniProtKB-KW"/>
</dbReference>
<dbReference type="GO" id="GO:0016491">
    <property type="term" value="F:oxidoreductase activity"/>
    <property type="evidence" value="ECO:0007669"/>
    <property type="project" value="UniProtKB-KW"/>
</dbReference>
<evidence type="ECO:0000256" key="6">
    <source>
        <dbReference type="SAM" id="SignalP"/>
    </source>
</evidence>
<keyword evidence="2" id="KW-0479">Metal-binding</keyword>
<dbReference type="KEGG" id="ruv:EC9_13270"/>
<evidence type="ECO:0000313" key="9">
    <source>
        <dbReference type="Proteomes" id="UP000319557"/>
    </source>
</evidence>
<dbReference type="GO" id="GO:0046872">
    <property type="term" value="F:metal ion binding"/>
    <property type="evidence" value="ECO:0007669"/>
    <property type="project" value="UniProtKB-KW"/>
</dbReference>
<proteinExistence type="predicted"/>
<dbReference type="EMBL" id="CP036261">
    <property type="protein sequence ID" value="QDS87151.1"/>
    <property type="molecule type" value="Genomic_DNA"/>
</dbReference>
<dbReference type="InterPro" id="IPR039650">
    <property type="entry name" value="HdrA-like"/>
</dbReference>
<dbReference type="InterPro" id="IPR033803">
    <property type="entry name" value="CBD-like_Golvesin-Xly"/>
</dbReference>
<feature type="signal peptide" evidence="6">
    <location>
        <begin position="1"/>
        <end position="18"/>
    </location>
</feature>
<evidence type="ECO:0000256" key="5">
    <source>
        <dbReference type="ARBA" id="ARBA00023014"/>
    </source>
</evidence>
<feature type="chain" id="PRO_5021918140" evidence="6">
    <location>
        <begin position="19"/>
        <end position="752"/>
    </location>
</feature>
<keyword evidence="6" id="KW-0732">Signal</keyword>
<keyword evidence="3" id="KW-0560">Oxidoreductase</keyword>
<evidence type="ECO:0000256" key="3">
    <source>
        <dbReference type="ARBA" id="ARBA00023002"/>
    </source>
</evidence>
<reference evidence="8 9" key="1">
    <citation type="submission" date="2019-02" db="EMBL/GenBank/DDBJ databases">
        <title>Deep-cultivation of Planctomycetes and their phenomic and genomic characterization uncovers novel biology.</title>
        <authorList>
            <person name="Wiegand S."/>
            <person name="Jogler M."/>
            <person name="Boedeker C."/>
            <person name="Pinto D."/>
            <person name="Vollmers J."/>
            <person name="Rivas-Marin E."/>
            <person name="Kohn T."/>
            <person name="Peeters S.H."/>
            <person name="Heuer A."/>
            <person name="Rast P."/>
            <person name="Oberbeckmann S."/>
            <person name="Bunk B."/>
            <person name="Jeske O."/>
            <person name="Meyerdierks A."/>
            <person name="Storesund J.E."/>
            <person name="Kallscheuer N."/>
            <person name="Luecker S."/>
            <person name="Lage O.M."/>
            <person name="Pohl T."/>
            <person name="Merkel B.J."/>
            <person name="Hornburger P."/>
            <person name="Mueller R.-W."/>
            <person name="Bruemmer F."/>
            <person name="Labrenz M."/>
            <person name="Spormann A.M."/>
            <person name="Op den Camp H."/>
            <person name="Overmann J."/>
            <person name="Amann R."/>
            <person name="Jetten M.S.M."/>
            <person name="Mascher T."/>
            <person name="Medema M.H."/>
            <person name="Devos D.P."/>
            <person name="Kaster A.-K."/>
            <person name="Ovreas L."/>
            <person name="Rohde M."/>
            <person name="Galperin M.Y."/>
            <person name="Jogler C."/>
        </authorList>
    </citation>
    <scope>NUCLEOTIDE SEQUENCE [LARGE SCALE GENOMIC DNA]</scope>
    <source>
        <strain evidence="8 9">EC9</strain>
    </source>
</reference>
<feature type="domain" description="Golvesin/Xly CBD-like" evidence="7">
    <location>
        <begin position="626"/>
        <end position="750"/>
    </location>
</feature>
<sequence precursor="true">MRIAALLLLTTFPVFASAAELFVEAESFQNHGGWKLDTQFIQEMGSPYLLAHGIGTPVDDATTEVTVAEAGTYHVFVRTKDWVARWNAPGTPGRFQLAIDGKKLATEFGTQGAEWAWQSGGTVDLPAGKTELRFIDQTGFDGRCDAIYLTTDKSSTPPNGSDVLSKWRREQLGIGDEPVERIGYDLVVVGGGYSGLGAAIAGARMGCKVALIQDRGVLGGNGSSEVRVWAQGKIRRGRYPRIGEIIEEISDHATKSPGKKEEFVDELKEQVVRAEENIDLFLNHRAFAVETEGDRIVSVDASDTHNGAVIRFKGMLFADCTGHAWIGAWAGADLEMTPDGRMGMSNMWAWDEQAEPAEFPETPWALPLKMADFPYPRDHHGQWFWESGFDKDPLGDAEGIRDWNLRAVYGAFNAMKNGDGAEKHRTAFLTWVAYIGGPRESRRLIGDVQLNEEDIVSKRDFPDGTVPSTWSIDLHYPKKQYAAKFPDNPFISIAVHGKGVDRMYGYPIPYRCFYSRNISNLFMAGRCASVTHEALGTVRVMKTCGMMGEVVGKAAAICVERQCLPRGVYTDYLDQLTEMLELPGKAYRKQVGGETIIPDDALPLAGPAGLFEGLDPAKMKGLVIDDEKAKVSGPWVKGQGLKGYVAYGYRYASPGSGATMTFEAAAPEAGSYEIRVLYGPHPNRGTTVPVSLEAGGETISRRVDMRGEPTAESKFATFADVQLDKGAKVRVTIGSDGAGGNVHADAIQLIAK</sequence>
<dbReference type="RefSeq" id="WP_246105983.1">
    <property type="nucleotide sequence ID" value="NZ_CP036261.1"/>
</dbReference>
<evidence type="ECO:0000259" key="7">
    <source>
        <dbReference type="Pfam" id="PF25275"/>
    </source>
</evidence>
<dbReference type="Pfam" id="PF12831">
    <property type="entry name" value="FAD_oxidored"/>
    <property type="match status" value="2"/>
</dbReference>
<dbReference type="Pfam" id="PF25275">
    <property type="entry name" value="Golvesin_C"/>
    <property type="match status" value="1"/>
</dbReference>
<accession>A0A517LWZ8</accession>
<dbReference type="Proteomes" id="UP000319557">
    <property type="component" value="Chromosome"/>
</dbReference>
<dbReference type="Gene3D" id="3.50.50.60">
    <property type="entry name" value="FAD/NAD(P)-binding domain"/>
    <property type="match status" value="1"/>
</dbReference>
<dbReference type="InterPro" id="IPR036188">
    <property type="entry name" value="FAD/NAD-bd_sf"/>
</dbReference>
<evidence type="ECO:0000256" key="1">
    <source>
        <dbReference type="ARBA" id="ARBA00022485"/>
    </source>
</evidence>
<dbReference type="PANTHER" id="PTHR43498:SF1">
    <property type="entry name" value="COB--COM HETERODISULFIDE REDUCTASE IRON-SULFUR SUBUNIT A"/>
    <property type="match status" value="1"/>
</dbReference>
<protein>
    <submittedName>
        <fullName evidence="8">FAD dependent oxidoreductase</fullName>
    </submittedName>
</protein>
<dbReference type="Gene3D" id="2.60.120.260">
    <property type="entry name" value="Galactose-binding domain-like"/>
    <property type="match status" value="2"/>
</dbReference>
<keyword evidence="1" id="KW-0004">4Fe-4S</keyword>
<name>A0A517LWZ8_9BACT</name>
<keyword evidence="9" id="KW-1185">Reference proteome</keyword>
<evidence type="ECO:0000313" key="8">
    <source>
        <dbReference type="EMBL" id="QDS87151.1"/>
    </source>
</evidence>
<evidence type="ECO:0000256" key="4">
    <source>
        <dbReference type="ARBA" id="ARBA00023004"/>
    </source>
</evidence>
<keyword evidence="4" id="KW-0408">Iron</keyword>
<dbReference type="PANTHER" id="PTHR43498">
    <property type="entry name" value="FERREDOXIN:COB-COM HETERODISULFIDE REDUCTASE SUBUNIT A"/>
    <property type="match status" value="1"/>
</dbReference>
<dbReference type="AlphaFoldDB" id="A0A517LWZ8"/>
<organism evidence="8 9">
    <name type="scientific">Rosistilla ulvae</name>
    <dbReference type="NCBI Taxonomy" id="1930277"/>
    <lineage>
        <taxon>Bacteria</taxon>
        <taxon>Pseudomonadati</taxon>
        <taxon>Planctomycetota</taxon>
        <taxon>Planctomycetia</taxon>
        <taxon>Pirellulales</taxon>
        <taxon>Pirellulaceae</taxon>
        <taxon>Rosistilla</taxon>
    </lineage>
</organism>
<evidence type="ECO:0000256" key="2">
    <source>
        <dbReference type="ARBA" id="ARBA00022723"/>
    </source>
</evidence>
<keyword evidence="5" id="KW-0411">Iron-sulfur</keyword>